<evidence type="ECO:0000259" key="2">
    <source>
        <dbReference type="Pfam" id="PF01266"/>
    </source>
</evidence>
<dbReference type="GO" id="GO:0016491">
    <property type="term" value="F:oxidoreductase activity"/>
    <property type="evidence" value="ECO:0007669"/>
    <property type="project" value="UniProtKB-KW"/>
</dbReference>
<dbReference type="RefSeq" id="WP_397216915.1">
    <property type="nucleotide sequence ID" value="NZ_JBGFSN010000006.1"/>
</dbReference>
<protein>
    <submittedName>
        <fullName evidence="3">NAD(P)/FAD-dependent oxidoreductase</fullName>
        <ecNumber evidence="3">1.-.-.-</ecNumber>
    </submittedName>
</protein>
<dbReference type="Proteomes" id="UP001611251">
    <property type="component" value="Unassembled WGS sequence"/>
</dbReference>
<proteinExistence type="predicted"/>
<dbReference type="Gene3D" id="3.30.9.10">
    <property type="entry name" value="D-Amino Acid Oxidase, subunit A, domain 2"/>
    <property type="match status" value="1"/>
</dbReference>
<dbReference type="InterPro" id="IPR036188">
    <property type="entry name" value="FAD/NAD-bd_sf"/>
</dbReference>
<evidence type="ECO:0000313" key="3">
    <source>
        <dbReference type="EMBL" id="MFH8135789.1"/>
    </source>
</evidence>
<evidence type="ECO:0000256" key="1">
    <source>
        <dbReference type="ARBA" id="ARBA00023002"/>
    </source>
</evidence>
<name>A0ABW7Q0L9_9GAMM</name>
<accession>A0ABW7Q0L9</accession>
<keyword evidence="1 3" id="KW-0560">Oxidoreductase</keyword>
<gene>
    <name evidence="3" type="ORF">ABU178_16670</name>
</gene>
<feature type="domain" description="FAD dependent oxidoreductase" evidence="2">
    <location>
        <begin position="7"/>
        <end position="350"/>
    </location>
</feature>
<dbReference type="EC" id="1.-.-.-" evidence="3"/>
<dbReference type="SUPFAM" id="SSF51905">
    <property type="entry name" value="FAD/NAD(P)-binding domain"/>
    <property type="match status" value="1"/>
</dbReference>
<reference evidence="3 4" key="1">
    <citation type="submission" date="2024-08" db="EMBL/GenBank/DDBJ databases">
        <title>Pantoea ronii - a newly identified human opportunistic pathogen.</title>
        <authorList>
            <person name="Keidar-Friedman D."/>
            <person name="Sorek N."/>
            <person name="Leshin-Carmel D."/>
            <person name="Tsur A."/>
            <person name="Amsalem M."/>
            <person name="Tolkach D."/>
            <person name="Brosh-Nissimov T."/>
        </authorList>
    </citation>
    <scope>NUCLEOTIDE SEQUENCE [LARGE SCALE GENOMIC DNA]</scope>
    <source>
        <strain evidence="3 4">AA23256</strain>
    </source>
</reference>
<dbReference type="Pfam" id="PF01266">
    <property type="entry name" value="DAO"/>
    <property type="match status" value="1"/>
</dbReference>
<dbReference type="PANTHER" id="PTHR13847:SF287">
    <property type="entry name" value="FAD-DEPENDENT OXIDOREDUCTASE DOMAIN-CONTAINING PROTEIN 1"/>
    <property type="match status" value="1"/>
</dbReference>
<sequence length="381" mass="40514">MTSQRYDVCIVGGGVMGCSTALFLAKAGMRVVVVERNALCRSASGVNAGTLTLHMTRAALVPYAMKAWEMWMHPETWLGQGVLATRAPGLSLAFTDAEVAMLEARAAARREYGADISIIAPQAAMKVDPGINPSIKAAAFCDIDGFASAYLTGKAFNSALREAGVTLIEQFAVGHIERKNRGYSVSTADRSQSIEATRLVLAGGVWLEPMLAMVGITIPVKTLINQLIVTERMPPIMRSVLSIANGLLSMKQFANGTVVIGGGWQGIGSRELGGRETIPENLIGNLRLGQHAVPALASARVARIWLGLESETADAMPMIGSLANHSELYVIGCVHSGYTSGPYMGKLLAQQILGQQPEMPLFEPSRLLPTEDTAVASFSRG</sequence>
<keyword evidence="4" id="KW-1185">Reference proteome</keyword>
<dbReference type="Gene3D" id="3.50.50.60">
    <property type="entry name" value="FAD/NAD(P)-binding domain"/>
    <property type="match status" value="1"/>
</dbReference>
<organism evidence="3 4">
    <name type="scientific">Pantoea osteomyelitidis</name>
    <dbReference type="NCBI Taxonomy" id="3230026"/>
    <lineage>
        <taxon>Bacteria</taxon>
        <taxon>Pseudomonadati</taxon>
        <taxon>Pseudomonadota</taxon>
        <taxon>Gammaproteobacteria</taxon>
        <taxon>Enterobacterales</taxon>
        <taxon>Erwiniaceae</taxon>
        <taxon>Pantoea</taxon>
    </lineage>
</organism>
<dbReference type="EMBL" id="JBGFSN010000006">
    <property type="protein sequence ID" value="MFH8135789.1"/>
    <property type="molecule type" value="Genomic_DNA"/>
</dbReference>
<dbReference type="PANTHER" id="PTHR13847">
    <property type="entry name" value="SARCOSINE DEHYDROGENASE-RELATED"/>
    <property type="match status" value="1"/>
</dbReference>
<evidence type="ECO:0000313" key="4">
    <source>
        <dbReference type="Proteomes" id="UP001611251"/>
    </source>
</evidence>
<dbReference type="InterPro" id="IPR006076">
    <property type="entry name" value="FAD-dep_OxRdtase"/>
</dbReference>
<comment type="caution">
    <text evidence="3">The sequence shown here is derived from an EMBL/GenBank/DDBJ whole genome shotgun (WGS) entry which is preliminary data.</text>
</comment>
<dbReference type="PROSITE" id="PS51257">
    <property type="entry name" value="PROKAR_LIPOPROTEIN"/>
    <property type="match status" value="1"/>
</dbReference>